<keyword evidence="2 4" id="KW-0521">NADP</keyword>
<keyword evidence="2" id="KW-0963">Cytoplasm</keyword>
<comment type="pathway">
    <text evidence="2 4">Amino-acid biosynthesis; L-proline biosynthesis; L-proline from L-glutamate 5-semialdehyde: step 1/1.</text>
</comment>
<dbReference type="EC" id="1.5.1.2" evidence="2 3"/>
<sequence length="265" mass="28980">MSNNKKHVLFIGAGRMAQALIKGINKNEFSILVGNNGNEDRLREVKETFEVETTNHWSQEIHKMDIIILAMPPESHDDILAKLSKDISGQLVITVAAGIGPTYLESRLPKGTPVSWVMPNTAAKLCKSMTLYALGQNVNQEQQGWIEALIYDIGEFEKVTEQQIHELTAVTGSAPAFIYRVAEALEKITLESGVNKDQARKLVANMIAGSAEMLKTNAAPAELADEVATPGGSTAAGLEILDTNHLDRLMIDAIEACRQKAMRQE</sequence>
<dbReference type="PANTHER" id="PTHR11645">
    <property type="entry name" value="PYRROLINE-5-CARBOXYLATE REDUCTASE"/>
    <property type="match status" value="1"/>
</dbReference>
<dbReference type="GeneID" id="93713147"/>
<dbReference type="InterPro" id="IPR028939">
    <property type="entry name" value="P5C_Rdtase_cat_N"/>
</dbReference>
<evidence type="ECO:0000256" key="1">
    <source>
        <dbReference type="ARBA" id="ARBA00005525"/>
    </source>
</evidence>
<evidence type="ECO:0000259" key="6">
    <source>
        <dbReference type="Pfam" id="PF14748"/>
    </source>
</evidence>
<dbReference type="Gene3D" id="1.10.3730.10">
    <property type="entry name" value="ProC C-terminal domain-like"/>
    <property type="match status" value="1"/>
</dbReference>
<evidence type="ECO:0000313" key="8">
    <source>
        <dbReference type="Proteomes" id="UP000182762"/>
    </source>
</evidence>
<protein>
    <recommendedName>
        <fullName evidence="2 3">Pyrroline-5-carboxylate reductase</fullName>
        <shortName evidence="2">P5C reductase</shortName>
        <shortName evidence="2">P5CR</shortName>
        <ecNumber evidence="2 3">1.5.1.2</ecNumber>
    </recommendedName>
    <alternativeName>
        <fullName evidence="2">PCA reductase</fullName>
    </alternativeName>
</protein>
<proteinExistence type="inferred from homology"/>
<dbReference type="InterPro" id="IPR036291">
    <property type="entry name" value="NAD(P)-bd_dom_sf"/>
</dbReference>
<dbReference type="EMBL" id="FOXX01000018">
    <property type="protein sequence ID" value="SFQ86279.1"/>
    <property type="molecule type" value="Genomic_DNA"/>
</dbReference>
<comment type="subcellular location">
    <subcellularLocation>
        <location evidence="2">Cytoplasm</location>
    </subcellularLocation>
</comment>
<dbReference type="InterPro" id="IPR000304">
    <property type="entry name" value="Pyrroline-COOH_reductase"/>
</dbReference>
<gene>
    <name evidence="2" type="primary">proC</name>
    <name evidence="7" type="ORF">SAMN02745910_04619</name>
</gene>
<dbReference type="PIRSF" id="PIRSF000193">
    <property type="entry name" value="Pyrrol-5-carb_rd"/>
    <property type="match status" value="1"/>
</dbReference>
<reference evidence="7 8" key="1">
    <citation type="submission" date="2016-10" db="EMBL/GenBank/DDBJ databases">
        <authorList>
            <person name="Varghese N."/>
            <person name="Submissions S."/>
        </authorList>
    </citation>
    <scope>NUCLEOTIDE SEQUENCE [LARGE SCALE GENOMIC DNA]</scope>
    <source>
        <strain evidence="7 8">DSM 13796</strain>
    </source>
</reference>
<keyword evidence="8" id="KW-1185">Reference proteome</keyword>
<dbReference type="InterPro" id="IPR029036">
    <property type="entry name" value="P5CR_dimer"/>
</dbReference>
<dbReference type="Pfam" id="PF14748">
    <property type="entry name" value="P5CR_dimer"/>
    <property type="match status" value="1"/>
</dbReference>
<dbReference type="RefSeq" id="WP_061804955.1">
    <property type="nucleotide sequence ID" value="NZ_FOXX01000018.1"/>
</dbReference>
<accession>A0A1I6BZD4</accession>
<comment type="catalytic activity">
    <reaction evidence="2 4">
        <text>L-proline + NADP(+) = (S)-1-pyrroline-5-carboxylate + NADPH + 2 H(+)</text>
        <dbReference type="Rhea" id="RHEA:14109"/>
        <dbReference type="ChEBI" id="CHEBI:15378"/>
        <dbReference type="ChEBI" id="CHEBI:17388"/>
        <dbReference type="ChEBI" id="CHEBI:57783"/>
        <dbReference type="ChEBI" id="CHEBI:58349"/>
        <dbReference type="ChEBI" id="CHEBI:60039"/>
        <dbReference type="EC" id="1.5.1.2"/>
    </reaction>
</comment>
<dbReference type="PROSITE" id="PS00521">
    <property type="entry name" value="P5CR"/>
    <property type="match status" value="1"/>
</dbReference>
<comment type="caution">
    <text evidence="7">The sequence shown here is derived from an EMBL/GenBank/DDBJ whole genome shotgun (WGS) entry which is preliminary data.</text>
</comment>
<evidence type="ECO:0000256" key="2">
    <source>
        <dbReference type="HAMAP-Rule" id="MF_01925"/>
    </source>
</evidence>
<dbReference type="InterPro" id="IPR053790">
    <property type="entry name" value="P5CR-like_CS"/>
</dbReference>
<evidence type="ECO:0000313" key="7">
    <source>
        <dbReference type="EMBL" id="SFQ86279.1"/>
    </source>
</evidence>
<comment type="similarity">
    <text evidence="1 2 4">Belongs to the pyrroline-5-carboxylate reductase family.</text>
</comment>
<keyword evidence="2 4" id="KW-0560">Oxidoreductase</keyword>
<dbReference type="PANTHER" id="PTHR11645:SF49">
    <property type="entry name" value="PYRROLINE-5-CARBOXYLATE REDUCTASE 1"/>
    <property type="match status" value="1"/>
</dbReference>
<feature type="domain" description="Pyrroline-5-carboxylate reductase dimerisation" evidence="6">
    <location>
        <begin position="161"/>
        <end position="261"/>
    </location>
</feature>
<evidence type="ECO:0000256" key="4">
    <source>
        <dbReference type="RuleBase" id="RU003903"/>
    </source>
</evidence>
<dbReference type="HAMAP" id="MF_01925">
    <property type="entry name" value="P5C_reductase"/>
    <property type="match status" value="1"/>
</dbReference>
<dbReference type="NCBIfam" id="TIGR00112">
    <property type="entry name" value="proC"/>
    <property type="match status" value="1"/>
</dbReference>
<dbReference type="Proteomes" id="UP000182762">
    <property type="component" value="Unassembled WGS sequence"/>
</dbReference>
<keyword evidence="2 4" id="KW-0641">Proline biosynthesis</keyword>
<dbReference type="Pfam" id="PF03807">
    <property type="entry name" value="F420_oxidored"/>
    <property type="match status" value="1"/>
</dbReference>
<evidence type="ECO:0000256" key="3">
    <source>
        <dbReference type="NCBIfam" id="TIGR00112"/>
    </source>
</evidence>
<organism evidence="7 8">
    <name type="scientific">Priestia endophytica DSM 13796</name>
    <dbReference type="NCBI Taxonomy" id="1121089"/>
    <lineage>
        <taxon>Bacteria</taxon>
        <taxon>Bacillati</taxon>
        <taxon>Bacillota</taxon>
        <taxon>Bacilli</taxon>
        <taxon>Bacillales</taxon>
        <taxon>Bacillaceae</taxon>
        <taxon>Priestia</taxon>
    </lineage>
</organism>
<comment type="catalytic activity">
    <reaction evidence="2">
        <text>L-proline + NAD(+) = (S)-1-pyrroline-5-carboxylate + NADH + 2 H(+)</text>
        <dbReference type="Rhea" id="RHEA:14105"/>
        <dbReference type="ChEBI" id="CHEBI:15378"/>
        <dbReference type="ChEBI" id="CHEBI:17388"/>
        <dbReference type="ChEBI" id="CHEBI:57540"/>
        <dbReference type="ChEBI" id="CHEBI:57945"/>
        <dbReference type="ChEBI" id="CHEBI:60039"/>
        <dbReference type="EC" id="1.5.1.2"/>
    </reaction>
</comment>
<keyword evidence="2 4" id="KW-0028">Amino-acid biosynthesis</keyword>
<name>A0A1I6BZD4_9BACI</name>
<dbReference type="Gene3D" id="3.40.50.720">
    <property type="entry name" value="NAD(P)-binding Rossmann-like Domain"/>
    <property type="match status" value="1"/>
</dbReference>
<dbReference type="SUPFAM" id="SSF51735">
    <property type="entry name" value="NAD(P)-binding Rossmann-fold domains"/>
    <property type="match status" value="1"/>
</dbReference>
<dbReference type="SUPFAM" id="SSF48179">
    <property type="entry name" value="6-phosphogluconate dehydrogenase C-terminal domain-like"/>
    <property type="match status" value="1"/>
</dbReference>
<comment type="function">
    <text evidence="2">Catalyzes the reduction of 1-pyrroline-5-carboxylate (PCA) to L-proline.</text>
</comment>
<evidence type="ECO:0000259" key="5">
    <source>
        <dbReference type="Pfam" id="PF03807"/>
    </source>
</evidence>
<feature type="domain" description="Pyrroline-5-carboxylate reductase catalytic N-terminal" evidence="5">
    <location>
        <begin position="8"/>
        <end position="98"/>
    </location>
</feature>
<dbReference type="InterPro" id="IPR008927">
    <property type="entry name" value="6-PGluconate_DH-like_C_sf"/>
</dbReference>